<dbReference type="RefSeq" id="YP_009666299.1">
    <property type="nucleotide sequence ID" value="NC_043490.1"/>
</dbReference>
<dbReference type="Gene3D" id="3.40.50.300">
    <property type="entry name" value="P-loop containing nucleotide triphosphate hydrolases"/>
    <property type="match status" value="2"/>
</dbReference>
<reference evidence="36 37" key="1">
    <citation type="journal article" date="2016" name="Nature">
        <title>Redefining the invertebrate RNA virosphere.</title>
        <authorList>
            <person name="Shi M."/>
            <person name="Lin X.D."/>
            <person name="Tian J.H."/>
            <person name="Chen L.J."/>
            <person name="Chen X."/>
            <person name="Li C.X."/>
            <person name="Qin X.C."/>
            <person name="Li J."/>
            <person name="Cao J.P."/>
            <person name="Eden J.S."/>
            <person name="Buchmann J."/>
            <person name="Wang W."/>
            <person name="Xu J."/>
            <person name="Holmes E.C."/>
            <person name="Zhang Y.Z."/>
        </authorList>
    </citation>
    <scope>NUCLEOTIDE SEQUENCE [LARGE SCALE GENOMIC DNA]</scope>
    <source>
        <strain evidence="36 37">XZSJSC61041</strain>
    </source>
</reference>
<evidence type="ECO:0000256" key="24">
    <source>
        <dbReference type="ARBA" id="ARBA00047984"/>
    </source>
</evidence>
<dbReference type="SUPFAM" id="SSF142877">
    <property type="entry name" value="EndoU-like"/>
    <property type="match status" value="1"/>
</dbReference>
<keyword evidence="21 29" id="KW-1133">Transmembrane helix</keyword>
<keyword evidence="13" id="KW-0863">Zinc-finger</keyword>
<evidence type="ECO:0000256" key="6">
    <source>
        <dbReference type="ARBA" id="ARBA00022692"/>
    </source>
</evidence>
<dbReference type="GO" id="GO:0003968">
    <property type="term" value="F:RNA-directed RNA polymerase activity"/>
    <property type="evidence" value="ECO:0007669"/>
    <property type="project" value="UniProtKB-KW"/>
</dbReference>
<name>A0A1L3KJ67_9NIDO</name>
<evidence type="ECO:0000256" key="23">
    <source>
        <dbReference type="ARBA" id="ARBA00029611"/>
    </source>
</evidence>
<evidence type="ECO:0000256" key="20">
    <source>
        <dbReference type="ARBA" id="ARBA00022953"/>
    </source>
</evidence>
<feature type="active site" evidence="27">
    <location>
        <position position="5155"/>
    </location>
</feature>
<evidence type="ECO:0000259" key="33">
    <source>
        <dbReference type="PROSITE" id="PS51947"/>
    </source>
</evidence>
<evidence type="ECO:0000256" key="10">
    <source>
        <dbReference type="ARBA" id="ARBA00022741"/>
    </source>
</evidence>
<proteinExistence type="predicted"/>
<dbReference type="InterPro" id="IPR043609">
    <property type="entry name" value="NendoU_nidovirus"/>
</dbReference>
<dbReference type="PROSITE" id="PS51953">
    <property type="entry name" value="NIV_EXON"/>
    <property type="match status" value="1"/>
</dbReference>
<dbReference type="GO" id="GO:0075523">
    <property type="term" value="P:viral translational frameshifting"/>
    <property type="evidence" value="ECO:0007669"/>
    <property type="project" value="UniProtKB-KW"/>
</dbReference>
<feature type="transmembrane region" description="Helical" evidence="29">
    <location>
        <begin position="2558"/>
        <end position="2579"/>
    </location>
</feature>
<evidence type="ECO:0000256" key="21">
    <source>
        <dbReference type="ARBA" id="ARBA00022989"/>
    </source>
</evidence>
<feature type="compositionally biased region" description="Low complexity" evidence="28">
    <location>
        <begin position="995"/>
        <end position="1018"/>
    </location>
</feature>
<dbReference type="GO" id="GO:0043139">
    <property type="term" value="F:5'-3' DNA helicase activity"/>
    <property type="evidence" value="ECO:0007669"/>
    <property type="project" value="TreeGrafter"/>
</dbReference>
<evidence type="ECO:0000256" key="5">
    <source>
        <dbReference type="ARBA" id="ARBA00022679"/>
    </source>
</evidence>
<feature type="active site" evidence="27">
    <location>
        <position position="5207"/>
    </location>
</feature>
<dbReference type="GO" id="GO:0006508">
    <property type="term" value="P:proteolysis"/>
    <property type="evidence" value="ECO:0007669"/>
    <property type="project" value="UniProtKB-KW"/>
</dbReference>
<evidence type="ECO:0000259" key="35">
    <source>
        <dbReference type="PROSITE" id="PS51958"/>
    </source>
</evidence>
<feature type="domain" description="CV ZBD" evidence="31">
    <location>
        <begin position="4080"/>
        <end position="4196"/>
    </location>
</feature>
<keyword evidence="17" id="KW-0862">Zinc</keyword>
<feature type="transmembrane region" description="Helical" evidence="29">
    <location>
        <begin position="2077"/>
        <end position="2098"/>
    </location>
</feature>
<dbReference type="InterPro" id="IPR044863">
    <property type="entry name" value="NIRAN"/>
</dbReference>
<dbReference type="InterPro" id="IPR043502">
    <property type="entry name" value="DNA/RNA_pol_sf"/>
</dbReference>
<accession>A0A1L3KJ67</accession>
<evidence type="ECO:0000259" key="31">
    <source>
        <dbReference type="PROSITE" id="PS51653"/>
    </source>
</evidence>
<keyword evidence="14 27" id="KW-0378">Hydrolase</keyword>
<evidence type="ECO:0000256" key="28">
    <source>
        <dbReference type="SAM" id="MobiDB-lite"/>
    </source>
</evidence>
<evidence type="ECO:0000259" key="32">
    <source>
        <dbReference type="PROSITE" id="PS51657"/>
    </source>
</evidence>
<dbReference type="GO" id="GO:0033644">
    <property type="term" value="C:host cell membrane"/>
    <property type="evidence" value="ECO:0007669"/>
    <property type="project" value="UniProtKB-SubCell"/>
</dbReference>
<evidence type="ECO:0000313" key="36">
    <source>
        <dbReference type="EMBL" id="APG77345.1"/>
    </source>
</evidence>
<dbReference type="GO" id="GO:0006351">
    <property type="term" value="P:DNA-templated transcription"/>
    <property type="evidence" value="ECO:0007669"/>
    <property type="project" value="InterPro"/>
</dbReference>
<keyword evidence="15" id="KW-0347">Helicase</keyword>
<evidence type="ECO:0000256" key="9">
    <source>
        <dbReference type="ARBA" id="ARBA00022723"/>
    </source>
</evidence>
<evidence type="ECO:0000256" key="11">
    <source>
        <dbReference type="ARBA" id="ARBA00022758"/>
    </source>
</evidence>
<dbReference type="SUPFAM" id="SSF52540">
    <property type="entry name" value="P-loop containing nucleoside triphosphate hydrolases"/>
    <property type="match status" value="1"/>
</dbReference>
<evidence type="ECO:0000259" key="30">
    <source>
        <dbReference type="PROSITE" id="PS50507"/>
    </source>
</evidence>
<dbReference type="InterPro" id="IPR037227">
    <property type="entry name" value="EndoU-like"/>
</dbReference>
<dbReference type="KEGG" id="vg:40526542"/>
<feature type="compositionally biased region" description="Polar residues" evidence="28">
    <location>
        <begin position="765"/>
        <end position="775"/>
    </location>
</feature>
<dbReference type="EMBL" id="KX883637">
    <property type="protein sequence ID" value="APG77345.1"/>
    <property type="molecule type" value="Genomic_RNA"/>
</dbReference>
<keyword evidence="19" id="KW-1043">Host membrane</keyword>
<dbReference type="GO" id="GO:0008234">
    <property type="term" value="F:cysteine-type peptidase activity"/>
    <property type="evidence" value="ECO:0007669"/>
    <property type="project" value="UniProtKB-KW"/>
</dbReference>
<keyword evidence="16" id="KW-0788">Thiol protease</keyword>
<dbReference type="GO" id="GO:0039694">
    <property type="term" value="P:viral RNA genome replication"/>
    <property type="evidence" value="ECO:0007669"/>
    <property type="project" value="InterPro"/>
</dbReference>
<dbReference type="CDD" id="cd02440">
    <property type="entry name" value="AdoMet_MTases"/>
    <property type="match status" value="1"/>
</dbReference>
<keyword evidence="20" id="KW-0693">Viral RNA replication</keyword>
<evidence type="ECO:0000256" key="13">
    <source>
        <dbReference type="ARBA" id="ARBA00022771"/>
    </source>
</evidence>
<comment type="subcellular location">
    <subcellularLocation>
        <location evidence="1">Host membrane</location>
        <topology evidence="1">Multi-pass membrane protein</topology>
    </subcellularLocation>
</comment>
<dbReference type="Pfam" id="PF00680">
    <property type="entry name" value="RdRP_1"/>
    <property type="match status" value="1"/>
</dbReference>
<dbReference type="CDD" id="cd21403">
    <property type="entry name" value="ZBD_tv_SF1_Hel-like"/>
    <property type="match status" value="1"/>
</dbReference>
<evidence type="ECO:0000256" key="29">
    <source>
        <dbReference type="SAM" id="Phobius"/>
    </source>
</evidence>
<keyword evidence="8 26" id="KW-0540">Nuclease</keyword>
<evidence type="ECO:0000256" key="18">
    <source>
        <dbReference type="ARBA" id="ARBA00022840"/>
    </source>
</evidence>
<dbReference type="CDD" id="cd20762">
    <property type="entry name" value="capping_2-OMTase_Nidovirales"/>
    <property type="match status" value="1"/>
</dbReference>
<dbReference type="Pfam" id="PF19215">
    <property type="entry name" value="CoV_NSP15_C"/>
    <property type="match status" value="1"/>
</dbReference>
<keyword evidence="12 27" id="KW-0255">Endonuclease</keyword>
<evidence type="ECO:0000256" key="15">
    <source>
        <dbReference type="ARBA" id="ARBA00022806"/>
    </source>
</evidence>
<keyword evidence="4" id="KW-0645">Protease</keyword>
<keyword evidence="3" id="KW-0696">RNA-directed RNA polymerase</keyword>
<dbReference type="InterPro" id="IPR007094">
    <property type="entry name" value="RNA-dir_pol_PSvirus"/>
</dbReference>
<dbReference type="PANTHER" id="PTHR43788">
    <property type="entry name" value="DNA2/NAM7 HELICASE FAMILY MEMBER"/>
    <property type="match status" value="1"/>
</dbReference>
<dbReference type="GO" id="GO:0000175">
    <property type="term" value="F:3'-5'-RNA exonuclease activity"/>
    <property type="evidence" value="ECO:0007669"/>
    <property type="project" value="InterPro"/>
</dbReference>
<evidence type="ECO:0000259" key="34">
    <source>
        <dbReference type="PROSITE" id="PS51953"/>
    </source>
</evidence>
<feature type="transmembrane region" description="Helical" evidence="29">
    <location>
        <begin position="2148"/>
        <end position="2181"/>
    </location>
</feature>
<evidence type="ECO:0000256" key="27">
    <source>
        <dbReference type="PROSITE-ProRule" id="PRU01303"/>
    </source>
</evidence>
<dbReference type="GO" id="GO:0003723">
    <property type="term" value="F:RNA binding"/>
    <property type="evidence" value="ECO:0007669"/>
    <property type="project" value="InterPro"/>
</dbReference>
<evidence type="ECO:0000313" key="37">
    <source>
        <dbReference type="Proteomes" id="UP000270607"/>
    </source>
</evidence>
<feature type="active site" evidence="26">
    <location>
        <position position="4658"/>
    </location>
</feature>
<feature type="active site" evidence="26">
    <location>
        <position position="4844"/>
    </location>
</feature>
<feature type="transmembrane region" description="Helical" evidence="29">
    <location>
        <begin position="2585"/>
        <end position="2606"/>
    </location>
</feature>
<evidence type="ECO:0000256" key="26">
    <source>
        <dbReference type="PROSITE-ProRule" id="PRU01298"/>
    </source>
</evidence>
<feature type="domain" description="ExoN" evidence="34">
    <location>
        <begin position="4638"/>
        <end position="4860"/>
    </location>
</feature>
<feature type="transmembrane region" description="Helical" evidence="29">
    <location>
        <begin position="2110"/>
        <end position="2142"/>
    </location>
</feature>
<keyword evidence="18" id="KW-0067">ATP-binding</keyword>
<dbReference type="PROSITE" id="PS51947">
    <property type="entry name" value="NIRAN"/>
    <property type="match status" value="1"/>
</dbReference>
<dbReference type="InterPro" id="IPR009030">
    <property type="entry name" value="Growth_fac_rcpt_cys_sf"/>
</dbReference>
<dbReference type="GO" id="GO:0003724">
    <property type="term" value="F:RNA helicase activity"/>
    <property type="evidence" value="ECO:0007669"/>
    <property type="project" value="UniProtKB-EC"/>
</dbReference>
<feature type="transmembrane region" description="Helical" evidence="29">
    <location>
        <begin position="1419"/>
        <end position="1445"/>
    </location>
</feature>
<evidence type="ECO:0000256" key="12">
    <source>
        <dbReference type="ARBA" id="ARBA00022759"/>
    </source>
</evidence>
<protein>
    <recommendedName>
        <fullName evidence="2">Replicase polyprotein 1ab</fullName>
    </recommendedName>
    <alternativeName>
        <fullName evidence="23">ORF1ab polyprotein</fullName>
    </alternativeName>
</protein>
<evidence type="ECO:0000256" key="7">
    <source>
        <dbReference type="ARBA" id="ARBA00022695"/>
    </source>
</evidence>
<keyword evidence="5" id="KW-0808">Transferase</keyword>
<evidence type="ECO:0000256" key="1">
    <source>
        <dbReference type="ARBA" id="ARBA00004301"/>
    </source>
</evidence>
<feature type="transmembrane region" description="Helical" evidence="29">
    <location>
        <begin position="1497"/>
        <end position="1516"/>
    </location>
</feature>
<feature type="non-terminal residue" evidence="36">
    <location>
        <position position="1"/>
    </location>
</feature>
<dbReference type="InterPro" id="IPR027352">
    <property type="entry name" value="NSP13_ZBD_CoV-like"/>
</dbReference>
<dbReference type="GO" id="GO:0008270">
    <property type="term" value="F:zinc ion binding"/>
    <property type="evidence" value="ECO:0007669"/>
    <property type="project" value="UniProtKB-KW"/>
</dbReference>
<feature type="domain" description="NiRAN" evidence="33">
    <location>
        <begin position="3247"/>
        <end position="3474"/>
    </location>
</feature>
<keyword evidence="9" id="KW-0479">Metal-binding</keyword>
<feature type="transmembrane region" description="Helical" evidence="29">
    <location>
        <begin position="2654"/>
        <end position="2674"/>
    </location>
</feature>
<keyword evidence="26" id="KW-0269">Exonuclease</keyword>
<feature type="region of interest" description="Disordered" evidence="28">
    <location>
        <begin position="994"/>
        <end position="1025"/>
    </location>
</feature>
<feature type="active site" evidence="26">
    <location>
        <position position="4839"/>
    </location>
</feature>
<feature type="domain" description="NendoU" evidence="35">
    <location>
        <begin position="5127"/>
        <end position="5262"/>
    </location>
</feature>
<feature type="transmembrane region" description="Helical" evidence="29">
    <location>
        <begin position="2613"/>
        <end position="2634"/>
    </location>
</feature>
<dbReference type="SUPFAM" id="SSF50494">
    <property type="entry name" value="Trypsin-like serine proteases"/>
    <property type="match status" value="1"/>
</dbReference>
<organism evidence="36 37">
    <name type="scientific">Xinzhou nematode virus 6</name>
    <dbReference type="NCBI Taxonomy" id="1923774"/>
    <lineage>
        <taxon>Viruses</taxon>
        <taxon>Riboviria</taxon>
        <taxon>Orthornavirae</taxon>
        <taxon>Pisuviricota</taxon>
        <taxon>Pisoniviricetes</taxon>
        <taxon>Nidovirales</taxon>
        <taxon>Tornidovirineae</taxon>
        <taxon>Tobaniviridae</taxon>
        <taxon>Serpentovirinae</taxon>
        <taxon>Sectovirus</taxon>
        <taxon>Sanematovirus</taxon>
        <taxon>Sectovirus xinzhouense</taxon>
    </lineage>
</organism>
<dbReference type="PROSITE" id="PS51657">
    <property type="entry name" value="PSRV_HELICASE"/>
    <property type="match status" value="1"/>
</dbReference>
<keyword evidence="10" id="KW-0547">Nucleotide-binding</keyword>
<dbReference type="InterPro" id="IPR050534">
    <property type="entry name" value="Coronavir_polyprotein_1ab"/>
</dbReference>
<evidence type="ECO:0000256" key="25">
    <source>
        <dbReference type="ARBA" id="ARBA00047995"/>
    </source>
</evidence>
<dbReference type="SUPFAM" id="SSF53335">
    <property type="entry name" value="S-adenosyl-L-methionine-dependent methyltransferases"/>
    <property type="match status" value="1"/>
</dbReference>
<keyword evidence="7" id="KW-0548">Nucleotidyltransferase</keyword>
<dbReference type="InterPro" id="IPR001205">
    <property type="entry name" value="RNA-dir_pol_C"/>
</dbReference>
<evidence type="ECO:0000256" key="3">
    <source>
        <dbReference type="ARBA" id="ARBA00022484"/>
    </source>
</evidence>
<feature type="active site" evidence="27">
    <location>
        <position position="5172"/>
    </location>
</feature>
<keyword evidence="37" id="KW-1185">Reference proteome</keyword>
<dbReference type="InterPro" id="IPR027417">
    <property type="entry name" value="P-loop_NTPase"/>
</dbReference>
<dbReference type="Pfam" id="PF01443">
    <property type="entry name" value="Viral_helicase1"/>
    <property type="match status" value="1"/>
</dbReference>
<dbReference type="InterPro" id="IPR009003">
    <property type="entry name" value="Peptidase_S1_PA"/>
</dbReference>
<dbReference type="InterPro" id="IPR027351">
    <property type="entry name" value="(+)RNA_virus_helicase_core_dom"/>
</dbReference>
<feature type="active site" evidence="26">
    <location>
        <position position="4656"/>
    </location>
</feature>
<feature type="transmembrane region" description="Helical" evidence="29">
    <location>
        <begin position="2727"/>
        <end position="2744"/>
    </location>
</feature>
<dbReference type="GeneID" id="40526542"/>
<dbReference type="PROSITE" id="PS51653">
    <property type="entry name" value="CV_ZBD"/>
    <property type="match status" value="1"/>
</dbReference>
<keyword evidence="6 29" id="KW-0812">Transmembrane</keyword>
<dbReference type="InterPro" id="IPR046436">
    <property type="entry name" value="NIV_EXON"/>
</dbReference>
<feature type="domain" description="(+)RNA virus helicase C-terminal" evidence="32">
    <location>
        <begin position="4292"/>
        <end position="4634"/>
    </location>
</feature>
<evidence type="ECO:0000256" key="22">
    <source>
        <dbReference type="ARBA" id="ARBA00023136"/>
    </source>
</evidence>
<feature type="transmembrane region" description="Helical" evidence="29">
    <location>
        <begin position="1913"/>
        <end position="1933"/>
    </location>
</feature>
<evidence type="ECO:0000256" key="19">
    <source>
        <dbReference type="ARBA" id="ARBA00022870"/>
    </source>
</evidence>
<feature type="transmembrane region" description="Helical" evidence="29">
    <location>
        <begin position="2681"/>
        <end position="2698"/>
    </location>
</feature>
<keyword evidence="11" id="KW-0688">Ribosomal frameshifting</keyword>
<evidence type="ECO:0000256" key="17">
    <source>
        <dbReference type="ARBA" id="ARBA00022833"/>
    </source>
</evidence>
<evidence type="ECO:0000256" key="4">
    <source>
        <dbReference type="ARBA" id="ARBA00022670"/>
    </source>
</evidence>
<comment type="catalytic activity">
    <reaction evidence="24">
        <text>ATP + H2O = ADP + phosphate + H(+)</text>
        <dbReference type="Rhea" id="RHEA:13065"/>
        <dbReference type="ChEBI" id="CHEBI:15377"/>
        <dbReference type="ChEBI" id="CHEBI:15378"/>
        <dbReference type="ChEBI" id="CHEBI:30616"/>
        <dbReference type="ChEBI" id="CHEBI:43474"/>
        <dbReference type="ChEBI" id="CHEBI:456216"/>
        <dbReference type="EC" id="3.6.4.13"/>
    </reaction>
</comment>
<dbReference type="Proteomes" id="UP000270607">
    <property type="component" value="Segment"/>
</dbReference>
<evidence type="ECO:0000256" key="16">
    <source>
        <dbReference type="ARBA" id="ARBA00022807"/>
    </source>
</evidence>
<sequence>EQEAKAKKEAEDANAKAELEAKRAAACNKQHLYIVGDPGTGKTSLIETLLQTTPYSSYYDIHESTTLPLNANASSKVLICFTSTTESTTNLVKQSIYQKLNFSVCKTKADEFKKHFSNGQTYSYLKDQIHTAFLKATGKQVTVFCYSSIVKAFDFYILRNWLIPQCQQVKTHTSIIQAFITEFKQINAKHTKATSSFSTNNNILRKKLQKADAATSQEIQAILFLNTKTLLPFKFSDSPISHPIAYKLACARNIDYLFDFLASSLLEPENVFLKANDIKSINQTSSKKSLKFAEDTDSKITTKPTKYVKYNNEVSKYYLLRQFPDCYLETSSPPAGTNTGIIVVNNAVDLKYYIFNSKDNKAYDTIIVLDNTIVKELTLLEKNLLTKNYKVQDTDLKSILEPRTRSISTISPQVERKDLGVVGRVNHELFKTMTFQATQRLIANHPNFCFVHAVVPIWASQQKYLTKSSELELAKYTPQQQGDAIELATSTVTQLLFETSCPDHGIRDITNKPYTFCCNKCDRPKPSNFVTHGLNTVPLNTSTYTMKPIVWLAYTGNGNTGHWVAYHQQNNALYLTNSGVVTQVLRDATPQNLHAYLLRSHVIATYYVVTDHKVSYSSQVPKYFDTKTVVVVDTAHQEIEAIRQFAKDNGIQYTEEFLRTADSGYTLFKPSDVNKKTITVTQPNALQALAKKRKDATIVIKSSKLKVEDLKLFKTVVIPNYDCTALNEGAPNALIECSLFLLNQAKPVPKPRIKYTSSSSSSSSLMQSPTTQQYKPTVKARKSPDVIIKIRETCTRIMDSRFESDYVILNAGAGSGNCLIHLSKSGAQNIIATDYLGESLEKLSARASQYPDLKIATHKCDMNSAEHKNLELKVDVVTSFFSWHNHHANEQHETNQIHIMPCYNPDTYHTWSQFGKVEVIERGKTYIKHKLTTPTFVSTETLLTQEFWKNKYGCSKVRVTPLSEYALDLGVITDTYLKNNPHFNNFIVVNHTSHGESSSTTSSQTSSPTSSTTTSINSEESKVESSCEDFKPLPVVTIHSVDQEDEVVLNYCSIKLAGSGSHFCRFYCGKCHYNLQENVKPSEQLVRNIQTYLSSSDLTVNVVDEDFFDELHNKQIKVLQRRSEFDPDSPDWQLIKDQKFSHTALYIVPTASNVNKDIANPVLNAQFDTIGTKISELIAKEPRHITVWAVTQQSAKAAVDFIKDNTTSTVSVIDFKVEGTERVRFGDDMYIESFTEPDNRTLWERIKSAFTVKPNEALQLHFDKYTEQHADGQLTTDFISDFESKHGLYKAYKYQEGSNIYYIKRQTIDDPEAPADIESFYESTTKSRNGEILMVSGVATSPTKPTTCYNLIHASTGMAVYLNGKRHSINSKSKVDVIQILNTIHNTADYQQASTPIVTKFKKNIKQGLKSPVTIDWQLILYTFLCLFFPSLLTLSLAIVLYFIIPNTYNLLKKLDKTPGPIRKLNHLYNTINEVTAFNISSRANIELITAKKMSSWIFRLLSLVLIAYTFSFLAADSDLVNTTKSPSHSFLQWLLSKIGVIPPYESYIQAITLKQLCGSNYICHYGAPSNKHYLDDYTNYVHTTNVRFVKDILIPICFYCTPWTFVFYFTPVEPNVVVAIFNIILAIALVIFLNRKWFRCCSQAGPYCPRHASSRNGSIPFVIEGKNYFLPHHKVQFCKTHNWWCNSTFNHIMPEPIAKSIEQALNIRPYAIKTDRHYEITYSSDIKPLPSDPANFDPKQVYSTSQWSFTEWNLKTALIAYRTGCVVKIAGHSDATYTTEETQFTAEVIDYFSHAGGWLSDYIIGAKASDANTLHLGFLNNMTSNQRMHFDEFCFQHNQTYSITTCSNDKQLAGKLPDCFCDDSLFIKLPYHQKLIDLETFASQHHQDIRTQASQHGFAIVSPKAKQSFRTYITFFILILLCFEAAMFSFLWTKLTKYTYPAGLNPTGYDYCKGQLHFLSERPLATPVALAHGSNNQAWLFSNGTFAFTQETTSTASRTECGILPDGIMVREQVLPCTSAYPTAVNLGIFSIFWMRNMVDYVTQFGPYKGEAAVCFGRQGLLLCHTSPAILSPATFIAVSTTMVIIMFLCIFCFIKLHRYFGNYTVDIITLAAIHCVAIIAYLINPLIAIIMLIGVLFIPFRNKLLYWAYVTFMLSIICGISIILVLIVFMLVVAGIYVYTASPGTGIKYTSSGVVFGSSFSDIARSSFIVNPDHIYKINDATGVDFKQVLQLSKGPQSQPETLLALALIKAHVTSTSCVYEPAFAKRVPVQLQKALRRIGDLLCPITVVSNICEIHQAGTFLGQGFFIEKDKVITARHVVEDHENSPSNPCYIVFKGEHIKITYVTEKGFNAICHVPPTDIKKPQLADDHQLQMGVQYTHFTTHSDEAVAAHPLIPTPSGHLAFADTLAGESGSPIFLGSTLIGIHQGIITKGSSSHGLATRLNGTPFDPKFHDQTKMTSAIIFDGNTVLRTMCPITGPIVGHTDYNEQLAKINKRIESIPSISPVTDPSIINGKSVSLEKFLTFLEQSPVVTTDIYRPYKSVDVDVKLQSNKKCVVYKTVTFSSVTALISLVYYGFHIGWTGSITLETAAQMLIGFLCTAAMFRHQSPILTITAGHFIVQQLTGLLLVAHANFYTLVATQSFTELHVTYRLFLYDCFLFGIAVFFVGVKFIVLPQQHLFYSFFAIITCYLNGFSYEVIARVLYAAVMPGSIFTLSVLNYINAGYLNITVIAVVIMCLRLNYPERIRAIIATLVSDEIQVSRNYFRNYYMTHGNLPGYWSCIISHLFYADNDYITFIPQKAFYMRQVIGSNTAAANISAQSAALMDTNNDSQLLAMFVEAASAVLQSTSKDVEAFTTWLEACHSIADLETWQSANPIKEGATKEDKKLYNKVESRKQLLTATQKKLQKQLELMHAEKVRELVRYDNTVKLANMLERSVKQLQDSSNFKVCRLASGIIAASTININPVVVITNEASKEKICYDEERQAFLMFYQDRWYQIDNLKTNEGTVITTEAQFQGLTPRNYPLHGDLAQDLRSVLQANIGYDINLSNINVTRQSDKLVVKYKDQVVLEQIQDGDTAEYNIDNIAWLPLNGKLEKFNCCQAIPPAVYQAIYQVLTKQSYRSQANIILGGLPNSSTHQAKTAEPFRVDGFTTYYGPSICPKCKANIPHECNLKGFLQIPKGQNPEDFITNYKIGDDNQWLAFTSAVQQSTKQDDTAQGAYKKFLQQAKNLVLSALDQVTADFDLPGRLVSKILNLPGFEQISSDFEPTPRWVNVNSRDCGIKRIEKCNTVQIKMPSGNYMLKFLTTQEAEHEMNCYEDLKDLLPLVKHELYHLKHCKMLLRGPVTEMSLGDHVYSHLVNLTDDAPKVPDKANAKEAAEIQDELHYSIESAFENLDKLRDGLMKYDIKLPITLDNIDCNGLLYDFGDYNTGPHNIDIALADLMRLYSMSHKVPPAFTKKWFNYDTDFKSKTWLEKVLQVNNNLLHAPTTSTEIFIDTETGFTSSYYNPVMGYSVVDEEILGKTSTYLQNLYHLQDPSLRFRRPVLNLSTCVNEYSFEEAQGEKAKAVYYNEDAYNYFSEAIGDLDDVFKYTYYQSDASGVVGDIYYYDYQPKLFMQPHILKFLYQRTLSDFSCCATNKRFTYEDCTPRNSSLGPSTVLMRSIKQKQLYNAAPDDFIEELVEASAGTPLIFCTKVSQKFALTKKARARTVAACSMFSSTLFRALHKPVTANFVAQAQDPTSKVHHLIGVSKFHHGFDTYFKNRYGDLRDYKVFGSDYTKCDRSFPIVFRAASAAILYELGGWDYNTYHFNNEMQAVVFDFLLSGNTLYSKPGGTSSGDATTAFSNTLYNHMVHLYVQLITLASTKVDSRHNILKGAAVKALQTGDFTNYNTVLDHYNSKYYHFNFLSDDSFILTSKEDPTLPNIYNKHNFSRKLETLLHTTVDESKAWEMDGGIHEFCSSEVKNINGVLQYVPEKTRILSSLIINGESHDLEMQVIRAAAICAESAVYYTVDPPFWAAVFGYLQKLISDYMEQYQSIPLPMSMISQDFYIALISDKNTKSEEIMNLLFADYDMANLQSNYQICYTCNNPTVSCCQSCPVPYPLCSYCAYSHYTTTKHLVTHLPTCTHQGCLEIDPQLMCFTLINSKFTTRCHEHASEYKIPILDADVGSFRLPLAQQCCKQESTVNALSDVITNSSSIKYFAWDDTNSDEYNYTRLLHHSYLVDVYSEESEQVMDYQVIDALSYKISIPGAKYGQTTYANILDQDGKQRLTCTLDPLPGSVYLVTLPDNSMRYTKFNKIKRATHNRTLIRPAQFDILRKSTFILGPPGTGKTTYVKEQYFKNATVFNKVLYTAPTHKLVQDMDNATEDDSNVTVFKSKLNNRTFKHPIDDTTKPIVLSTVNVVRPTAGSLLIIDEVSLLSPLNIVDTALRSKAANIILLGDPFQLAPVTPNAAFSWDYKTFYLNKLAKEVKSLSICYRCPSNIFNTFAGIYHRNNIPFFRANEGGELKIVPLASSSPRTDLNVLKEAADFVGGNGVILCNYNESVTIGRSNGYPVQTIDSAQGITAARVAVVVFGDTKFSKVMNRLVVALSRATQALAIYASKPVLSVIYDNLMVEESWKTDSMAILQAVTPEFSLKPVTVDYLATNIQASAICDIEFYHVVHRGEPNFLGVGEISLLTSRSIKTYLRPKYAKGDFYHDVEDTDIRVHGIWKYMKQHLPTKGQSEYNLNTLLQFINKTTDLKDSPIIFITYNGESDQKALLQLTALASKCYICNHNSIERDARFIGSRDNSFGPVCQEHAHDHKLSALVDPRVYNISRPRNLTYEHDLICPNYHGSAHSASVDVIMTSCILAKELEPVLPVAPITATFDGHTFIKTKASQYEPSDRQYGGLHISSSKLIQSPREPQFIKPPPNKYHSSDFELGSIITKCIKSCHPTSNVHYCTSCIDYVSQWYSLSRSKNADGYEYKPDMEFQLNTQQKQMKLSASIVQKPNGLYVVLGEVAGSNSGRLYEYYGSLDQTILKAYHEKETALPILEVLVGLQITCTVNCAHAYLPCRNDNDLKEYDIPLVYQRKINHKGTQYVITNGTKEKSTAAFMVGLSKQYFLNTSGNEVYHLQKYIDNEEQEMPKTLFSTGRLHLLSKHVFEGEQEVRNIHIQQGDYSFTSKKIGGAHCYPNAYLNPDNQIDTVQVANTPLWHATVVQTPGIKIYNSICDVHSNELLTAIEELVSTETISLKTTLSIDYQNIPLMIWSQKGIVQTAYLQAGGLDVKSPKRAFTEDYLLFTPQIFPAVKEFDEPIPTRYVKDFIIKQPGNISKFQQICAYIQKEVKLIGQPSVLNIGAATSWHDIEVDNSTDYHGIPIGGIVLDYYFKGNVEHSDLRPINHCNNTFKTSKRPTGKYDLIISDIWNEGNNTSILIDLINTNLKHGGSILFKTTKRSYVQNIGSISSHFGKLQFMATRANCNSSEVFLVLKYKGSNVDITKLQPDSYNYLRHIYFKRQTELTIPLSTPMSLEQHRPNPGMVVPSWMEFKITPDQWKSGNLKQSCS</sequence>
<dbReference type="InterPro" id="IPR009461">
    <property type="entry name" value="NSP16_CoV-like"/>
</dbReference>
<feature type="region of interest" description="Disordered" evidence="28">
    <location>
        <begin position="752"/>
        <end position="777"/>
    </location>
</feature>
<dbReference type="GO" id="GO:0004519">
    <property type="term" value="F:endonuclease activity"/>
    <property type="evidence" value="ECO:0007669"/>
    <property type="project" value="UniProtKB-UniRule"/>
</dbReference>
<dbReference type="PROSITE" id="PS50507">
    <property type="entry name" value="RDRP_SSRNA_POS"/>
    <property type="match status" value="1"/>
</dbReference>
<evidence type="ECO:0000256" key="14">
    <source>
        <dbReference type="ARBA" id="ARBA00022801"/>
    </source>
</evidence>
<feature type="transmembrane region" description="Helical" evidence="29">
    <location>
        <begin position="1617"/>
        <end position="1634"/>
    </location>
</feature>
<feature type="domain" description="RdRp catalytic" evidence="30">
    <location>
        <begin position="3771"/>
        <end position="3923"/>
    </location>
</feature>
<dbReference type="Gene3D" id="3.40.50.150">
    <property type="entry name" value="Vaccinia Virus protein VP39"/>
    <property type="match status" value="2"/>
</dbReference>
<dbReference type="Pfam" id="PF06460">
    <property type="entry name" value="CoV_Methyltr_2"/>
    <property type="match status" value="1"/>
</dbReference>
<evidence type="ECO:0000256" key="2">
    <source>
        <dbReference type="ARBA" id="ARBA00022087"/>
    </source>
</evidence>
<dbReference type="InterPro" id="IPR029063">
    <property type="entry name" value="SAM-dependent_MTases_sf"/>
</dbReference>
<dbReference type="GO" id="GO:0005524">
    <property type="term" value="F:ATP binding"/>
    <property type="evidence" value="ECO:0007669"/>
    <property type="project" value="UniProtKB-KW"/>
</dbReference>
<dbReference type="PANTHER" id="PTHR43788:SF16">
    <property type="entry name" value="HELICASE WITH ZINC FINGER 2"/>
    <property type="match status" value="1"/>
</dbReference>
<dbReference type="SUPFAM" id="SSF57184">
    <property type="entry name" value="Growth factor receptor domain"/>
    <property type="match status" value="1"/>
</dbReference>
<feature type="active site" evidence="26">
    <location>
        <position position="4757"/>
    </location>
</feature>
<dbReference type="PROSITE" id="PS51958">
    <property type="entry name" value="NENDOU"/>
    <property type="match status" value="1"/>
</dbReference>
<comment type="catalytic activity">
    <reaction evidence="25">
        <text>ATP + H2O = ADP + phosphate + H(+)</text>
        <dbReference type="Rhea" id="RHEA:13065"/>
        <dbReference type="ChEBI" id="CHEBI:15377"/>
        <dbReference type="ChEBI" id="CHEBI:15378"/>
        <dbReference type="ChEBI" id="CHEBI:30616"/>
        <dbReference type="ChEBI" id="CHEBI:43474"/>
        <dbReference type="ChEBI" id="CHEBI:456216"/>
        <dbReference type="EC" id="3.6.4.12"/>
    </reaction>
</comment>
<evidence type="ECO:0000256" key="8">
    <source>
        <dbReference type="ARBA" id="ARBA00022722"/>
    </source>
</evidence>
<keyword evidence="22 29" id="KW-0472">Membrane</keyword>
<dbReference type="SUPFAM" id="SSF56672">
    <property type="entry name" value="DNA/RNA polymerases"/>
    <property type="match status" value="1"/>
</dbReference>
<dbReference type="InterPro" id="IPR044336">
    <property type="entry name" value="SF1_Hel_ZBD_tv"/>
</dbReference>